<dbReference type="InterPro" id="IPR049559">
    <property type="entry name" value="Rrp6p-like_exo"/>
</dbReference>
<feature type="compositionally biased region" description="Basic and acidic residues" evidence="9">
    <location>
        <begin position="779"/>
        <end position="791"/>
    </location>
</feature>
<keyword evidence="2" id="KW-0698">rRNA processing</keyword>
<feature type="compositionally biased region" description="Polar residues" evidence="9">
    <location>
        <begin position="798"/>
        <end position="807"/>
    </location>
</feature>
<evidence type="ECO:0000256" key="2">
    <source>
        <dbReference type="ARBA" id="ARBA00022552"/>
    </source>
</evidence>
<dbReference type="SUPFAM" id="SSF47819">
    <property type="entry name" value="HRDC-like"/>
    <property type="match status" value="1"/>
</dbReference>
<dbReference type="Pfam" id="PF08066">
    <property type="entry name" value="PMC2NT"/>
    <property type="match status" value="1"/>
</dbReference>
<dbReference type="GO" id="GO:0000166">
    <property type="term" value="F:nucleotide binding"/>
    <property type="evidence" value="ECO:0007669"/>
    <property type="project" value="InterPro"/>
</dbReference>
<name>A0AAI9T1M2_9ASCO</name>
<evidence type="ECO:0000256" key="9">
    <source>
        <dbReference type="SAM" id="MobiDB-lite"/>
    </source>
</evidence>
<comment type="subcellular location">
    <subcellularLocation>
        <location evidence="1">Nucleus</location>
    </subcellularLocation>
</comment>
<sequence length="813" mass="92810">MSSSSSSSSLSSSTDEDIFQDVLPKLMSTIRAASALGAQDVNFLKSVDADIGAEIDTRGVEMLSVVNGLLRCASSQINQIEPLEFGKENITSDSSWKPIGNIIDSIFEKIDYTFDQVSRRRTNDGGDGEGSSQKQYLEEGISISHLTKDGKNARVPKPQKYFKVAVDNSEEKPFKPKLTTKPNSLQTLEAVSKLVSPAPVYEDSVELVDPPYYPHPYEYEIDNHPYPASILEKAEPIPPTEWTKTSAIWVDTVEELDKMIEELKNSEAIAVDLEHHDYRSYYGLVCLMQISNREKDWIIDTLKLRDDLSSLNLIFTNHEIVKVFHGAFMDIIWLQRDLGLYIVSLFDTYHASRQLGFTKFSLQYLLDTFAHFRTSKKYQLADWRIRPLPQPMLAYARSDTHFLLYIYDQLRNKLIDEEKLPRVLHESRQVAKRRFEYTKFRPLSNNLTNKVSCPVMASNPKEPWRSIMYQYNVPAYKKHIVELLYNWRDLKAREEDESVRYIMPNQLLVSLAMLESPVDTSKILNVPTYISEHVRLHAREIAHLIEQCLKESEQSDWEMVDKWHVDVSDQSPELLLNVAKVNDVFEALLLKMETTAAENPSLLGKKSTVFCSDNTQEGFPTSVFEVTSAGVVKHDFREARAERQEKVWNTLANFNPQRSVVVEDIDTSDHHDHQLEETALERGVGSETEPKKPLSGQQILFNKDKNIDSDQIVTLRNNSRTSTSGSSGSSGSSSGIKRRLEKFDLKVQQQDESPVDYVNADKILIDTDKKKDKNKKKRSFDPYSKDAEGPKAAKKNKTMTTGRTSTYKVKKNK</sequence>
<reference evidence="11" key="1">
    <citation type="journal article" date="2022" name="DNA Res.">
        <title>Genome analysis of five recently described species of the CUG-Ser clade uncovers Candida theae as a new hybrid lineage with pathogenic potential in the Candida parapsilosis species complex.</title>
        <authorList>
            <person name="Mixao V."/>
            <person name="Del Olmo V."/>
            <person name="Hegedusova E."/>
            <person name="Saus E."/>
            <person name="Pryszcz L."/>
            <person name="Cillingova A."/>
            <person name="Nosek J."/>
            <person name="Gabaldon T."/>
        </authorList>
    </citation>
    <scope>NUCLEOTIDE SEQUENCE</scope>
    <source>
        <strain evidence="11">CBS 10844</strain>
    </source>
</reference>
<dbReference type="PANTHER" id="PTHR12124:SF47">
    <property type="entry name" value="EXOSOME COMPONENT 10"/>
    <property type="match status" value="1"/>
</dbReference>
<dbReference type="CDD" id="cd06147">
    <property type="entry name" value="Rrp6p_like_exo"/>
    <property type="match status" value="1"/>
</dbReference>
<dbReference type="SUPFAM" id="SSF53098">
    <property type="entry name" value="Ribonuclease H-like"/>
    <property type="match status" value="1"/>
</dbReference>
<gene>
    <name evidence="11" type="ORF">KGF56_000871</name>
</gene>
<keyword evidence="12" id="KW-1185">Reference proteome</keyword>
<evidence type="ECO:0000256" key="7">
    <source>
        <dbReference type="ARBA" id="ARBA00023242"/>
    </source>
</evidence>
<evidence type="ECO:0000256" key="5">
    <source>
        <dbReference type="ARBA" id="ARBA00022835"/>
    </source>
</evidence>
<evidence type="ECO:0000256" key="8">
    <source>
        <dbReference type="ARBA" id="ARBA00043957"/>
    </source>
</evidence>
<dbReference type="GO" id="GO:0005730">
    <property type="term" value="C:nucleolus"/>
    <property type="evidence" value="ECO:0007669"/>
    <property type="project" value="TreeGrafter"/>
</dbReference>
<dbReference type="InterPro" id="IPR010997">
    <property type="entry name" value="HRDC-like_sf"/>
</dbReference>
<evidence type="ECO:0000256" key="1">
    <source>
        <dbReference type="ARBA" id="ARBA00004123"/>
    </source>
</evidence>
<feature type="compositionally biased region" description="Low complexity" evidence="9">
    <location>
        <begin position="716"/>
        <end position="735"/>
    </location>
</feature>
<dbReference type="InterPro" id="IPR036397">
    <property type="entry name" value="RNaseH_sf"/>
</dbReference>
<dbReference type="Gene3D" id="3.30.420.10">
    <property type="entry name" value="Ribonuclease H-like superfamily/Ribonuclease H"/>
    <property type="match status" value="1"/>
</dbReference>
<dbReference type="InterPro" id="IPR002121">
    <property type="entry name" value="HRDC_dom"/>
</dbReference>
<dbReference type="InterPro" id="IPR012337">
    <property type="entry name" value="RNaseH-like_sf"/>
</dbReference>
<dbReference type="PROSITE" id="PS50967">
    <property type="entry name" value="HRDC"/>
    <property type="match status" value="1"/>
</dbReference>
<dbReference type="InterPro" id="IPR045092">
    <property type="entry name" value="Rrp6-like"/>
</dbReference>
<proteinExistence type="inferred from homology"/>
<evidence type="ECO:0000256" key="3">
    <source>
        <dbReference type="ARBA" id="ARBA00022722"/>
    </source>
</evidence>
<dbReference type="GO" id="GO:0071040">
    <property type="term" value="P:nuclear polyadenylation-dependent antisense transcript catabolic process"/>
    <property type="evidence" value="ECO:0007669"/>
    <property type="project" value="TreeGrafter"/>
</dbReference>
<organism evidence="11 12">
    <name type="scientific">Candida oxycetoniae</name>
    <dbReference type="NCBI Taxonomy" id="497107"/>
    <lineage>
        <taxon>Eukaryota</taxon>
        <taxon>Fungi</taxon>
        <taxon>Dikarya</taxon>
        <taxon>Ascomycota</taxon>
        <taxon>Saccharomycotina</taxon>
        <taxon>Pichiomycetes</taxon>
        <taxon>Debaryomycetaceae</taxon>
        <taxon>Candida/Lodderomyces clade</taxon>
        <taxon>Candida</taxon>
    </lineage>
</organism>
<dbReference type="GO" id="GO:0003727">
    <property type="term" value="F:single-stranded RNA binding"/>
    <property type="evidence" value="ECO:0007669"/>
    <property type="project" value="TreeGrafter"/>
</dbReference>
<dbReference type="Proteomes" id="UP001202479">
    <property type="component" value="Unassembled WGS sequence"/>
</dbReference>
<evidence type="ECO:0000256" key="4">
    <source>
        <dbReference type="ARBA" id="ARBA00022801"/>
    </source>
</evidence>
<dbReference type="GO" id="GO:0071038">
    <property type="term" value="P:TRAMP-dependent tRNA surveillance pathway"/>
    <property type="evidence" value="ECO:0007669"/>
    <property type="project" value="TreeGrafter"/>
</dbReference>
<evidence type="ECO:0000313" key="12">
    <source>
        <dbReference type="Proteomes" id="UP001202479"/>
    </source>
</evidence>
<dbReference type="GO" id="GO:0071044">
    <property type="term" value="P:histone mRNA catabolic process"/>
    <property type="evidence" value="ECO:0007669"/>
    <property type="project" value="TreeGrafter"/>
</dbReference>
<dbReference type="Gene3D" id="1.10.150.80">
    <property type="entry name" value="HRDC domain"/>
    <property type="match status" value="1"/>
</dbReference>
<keyword evidence="6" id="KW-0269">Exonuclease</keyword>
<dbReference type="SMART" id="SM00474">
    <property type="entry name" value="35EXOc"/>
    <property type="match status" value="1"/>
</dbReference>
<dbReference type="InterPro" id="IPR002562">
    <property type="entry name" value="3'-5'_exonuclease_dom"/>
</dbReference>
<keyword evidence="7" id="KW-0539">Nucleus</keyword>
<dbReference type="RefSeq" id="XP_049182135.1">
    <property type="nucleotide sequence ID" value="XM_049326825.1"/>
</dbReference>
<dbReference type="GO" id="GO:0071035">
    <property type="term" value="P:nuclear polyadenylation-dependent rRNA catabolic process"/>
    <property type="evidence" value="ECO:0007669"/>
    <property type="project" value="TreeGrafter"/>
</dbReference>
<comment type="caution">
    <text evidence="11">The sequence shown here is derived from an EMBL/GenBank/DDBJ whole genome shotgun (WGS) entry which is preliminary data.</text>
</comment>
<keyword evidence="5" id="KW-0271">Exosome</keyword>
<dbReference type="GeneID" id="73378488"/>
<protein>
    <submittedName>
        <fullName evidence="11">RRP6</fullName>
    </submittedName>
</protein>
<dbReference type="EMBL" id="JAHUZD010000024">
    <property type="protein sequence ID" value="KAI3406390.2"/>
    <property type="molecule type" value="Genomic_DNA"/>
</dbReference>
<dbReference type="GO" id="GO:0071051">
    <property type="term" value="P:poly(A)-dependent snoRNA 3'-end processing"/>
    <property type="evidence" value="ECO:0007669"/>
    <property type="project" value="TreeGrafter"/>
</dbReference>
<dbReference type="PANTHER" id="PTHR12124">
    <property type="entry name" value="POLYMYOSITIS/SCLERODERMA AUTOANTIGEN-RELATED"/>
    <property type="match status" value="1"/>
</dbReference>
<evidence type="ECO:0000313" key="11">
    <source>
        <dbReference type="EMBL" id="KAI3406390.2"/>
    </source>
</evidence>
<dbReference type="AlphaFoldDB" id="A0AAI9T1M2"/>
<keyword evidence="4" id="KW-0378">Hydrolase</keyword>
<dbReference type="GO" id="GO:0000467">
    <property type="term" value="P:exonucleolytic trimming to generate mature 3'-end of 5.8S rRNA from tricistronic rRNA transcript (SSU-rRNA, 5.8S rRNA, LSU-rRNA)"/>
    <property type="evidence" value="ECO:0007669"/>
    <property type="project" value="InterPro"/>
</dbReference>
<accession>A0AAI9T1M2</accession>
<keyword evidence="3" id="KW-0540">Nuclease</keyword>
<dbReference type="GO" id="GO:0071036">
    <property type="term" value="P:nuclear polyadenylation-dependent snoRNA catabolic process"/>
    <property type="evidence" value="ECO:0007669"/>
    <property type="project" value="TreeGrafter"/>
</dbReference>
<evidence type="ECO:0000259" key="10">
    <source>
        <dbReference type="PROSITE" id="PS50967"/>
    </source>
</evidence>
<dbReference type="Pfam" id="PF01612">
    <property type="entry name" value="DNA_pol_A_exo1"/>
    <property type="match status" value="1"/>
</dbReference>
<evidence type="ECO:0000256" key="6">
    <source>
        <dbReference type="ARBA" id="ARBA00022839"/>
    </source>
</evidence>
<feature type="domain" description="HRDC" evidence="10">
    <location>
        <begin position="474"/>
        <end position="555"/>
    </location>
</feature>
<feature type="region of interest" description="Disordered" evidence="9">
    <location>
        <begin position="681"/>
        <end position="703"/>
    </location>
</feature>
<dbReference type="GO" id="GO:0000176">
    <property type="term" value="C:nuclear exosome (RNase complex)"/>
    <property type="evidence" value="ECO:0007669"/>
    <property type="project" value="InterPro"/>
</dbReference>
<feature type="region of interest" description="Disordered" evidence="9">
    <location>
        <begin position="749"/>
        <end position="813"/>
    </location>
</feature>
<dbReference type="GO" id="GO:0000175">
    <property type="term" value="F:3'-5'-RNA exonuclease activity"/>
    <property type="evidence" value="ECO:0007669"/>
    <property type="project" value="InterPro"/>
</dbReference>
<dbReference type="FunFam" id="3.30.420.10:FF:000059">
    <property type="entry name" value="Exosome complex exonuclease Rrp6"/>
    <property type="match status" value="1"/>
</dbReference>
<dbReference type="Pfam" id="PF00570">
    <property type="entry name" value="HRDC"/>
    <property type="match status" value="1"/>
</dbReference>
<feature type="region of interest" description="Disordered" evidence="9">
    <location>
        <begin position="716"/>
        <end position="736"/>
    </location>
</feature>
<dbReference type="InterPro" id="IPR012588">
    <property type="entry name" value="Exosome-assoc_fac_Rrp6_N"/>
</dbReference>
<dbReference type="GO" id="GO:0071037">
    <property type="term" value="P:nuclear polyadenylation-dependent snRNA catabolic process"/>
    <property type="evidence" value="ECO:0007669"/>
    <property type="project" value="TreeGrafter"/>
</dbReference>
<comment type="similarity">
    <text evidence="8">Belongs to the exosome component 10/RRP6 family.</text>
</comment>
<dbReference type="SMART" id="SM00341">
    <property type="entry name" value="HRDC"/>
    <property type="match status" value="1"/>
</dbReference>
<dbReference type="GO" id="GO:0071039">
    <property type="term" value="P:nuclear polyadenylation-dependent CUT catabolic process"/>
    <property type="evidence" value="ECO:0007669"/>
    <property type="project" value="TreeGrafter"/>
</dbReference>
<dbReference type="InterPro" id="IPR044876">
    <property type="entry name" value="HRDC_dom_sf"/>
</dbReference>